<name>A0ABT9I2A6_9GAMM</name>
<protein>
    <recommendedName>
        <fullName evidence="4">Activity regulator of membrane protease YbbK</fullName>
    </recommendedName>
</protein>
<keyword evidence="1" id="KW-1133">Transmembrane helix</keyword>
<comment type="caution">
    <text evidence="2">The sequence shown here is derived from an EMBL/GenBank/DDBJ whole genome shotgun (WGS) entry which is preliminary data.</text>
</comment>
<keyword evidence="3" id="KW-1185">Reference proteome</keyword>
<accession>A0ABT9I2A6</accession>
<evidence type="ECO:0000313" key="3">
    <source>
        <dbReference type="Proteomes" id="UP001231109"/>
    </source>
</evidence>
<organism evidence="2 3">
    <name type="scientific">Rheinheimera baltica</name>
    <dbReference type="NCBI Taxonomy" id="67576"/>
    <lineage>
        <taxon>Bacteria</taxon>
        <taxon>Pseudomonadati</taxon>
        <taxon>Pseudomonadota</taxon>
        <taxon>Gammaproteobacteria</taxon>
        <taxon>Chromatiales</taxon>
        <taxon>Chromatiaceae</taxon>
        <taxon>Rheinheimera</taxon>
    </lineage>
</organism>
<gene>
    <name evidence="2" type="ORF">ORJ04_14040</name>
</gene>
<reference evidence="2 3" key="1">
    <citation type="submission" date="2022-11" db="EMBL/GenBank/DDBJ databases">
        <title>Viruses from the air-sea interface of a natural surface slick.</title>
        <authorList>
            <person name="Rahlff J."/>
            <person name="Holmfeldt K."/>
        </authorList>
    </citation>
    <scope>NUCLEOTIDE SEQUENCE [LARGE SCALE GENOMIC DNA]</scope>
    <source>
        <strain evidence="2 3">SMS4</strain>
    </source>
</reference>
<dbReference type="RefSeq" id="WP_027671436.1">
    <property type="nucleotide sequence ID" value="NZ_JAPJDZ010000037.1"/>
</dbReference>
<keyword evidence="1" id="KW-0472">Membrane</keyword>
<proteinExistence type="predicted"/>
<evidence type="ECO:0000313" key="2">
    <source>
        <dbReference type="EMBL" id="MDP5137071.1"/>
    </source>
</evidence>
<evidence type="ECO:0008006" key="4">
    <source>
        <dbReference type="Google" id="ProtNLM"/>
    </source>
</evidence>
<feature type="transmembrane region" description="Helical" evidence="1">
    <location>
        <begin position="49"/>
        <end position="75"/>
    </location>
</feature>
<dbReference type="EMBL" id="JAPJDZ010000037">
    <property type="protein sequence ID" value="MDP5137071.1"/>
    <property type="molecule type" value="Genomic_DNA"/>
</dbReference>
<sequence length="136" mass="14650">MPADTTKAPASAGVSASTDISAAAVEWWKQARVLAYNQLQLFTLEGERVAISMVALLVFGLLAGLLALSLWFAVLVQVHLFALYCGFSASQALGVVMVALLLGLWVVLRRCRYYSRLLRFPATMQSLKSAVATAGE</sequence>
<evidence type="ECO:0000256" key="1">
    <source>
        <dbReference type="SAM" id="Phobius"/>
    </source>
</evidence>
<keyword evidence="1" id="KW-0812">Transmembrane</keyword>
<dbReference type="Proteomes" id="UP001231109">
    <property type="component" value="Unassembled WGS sequence"/>
</dbReference>
<feature type="transmembrane region" description="Helical" evidence="1">
    <location>
        <begin position="81"/>
        <end position="108"/>
    </location>
</feature>